<comment type="caution">
    <text evidence="11">The sequence shown here is derived from an EMBL/GenBank/DDBJ whole genome shotgun (WGS) entry which is preliminary data.</text>
</comment>
<dbReference type="PANTHER" id="PTHR28259">
    <property type="entry name" value="FLUORIDE EXPORT PROTEIN 1-RELATED"/>
    <property type="match status" value="1"/>
</dbReference>
<dbReference type="InterPro" id="IPR003691">
    <property type="entry name" value="FluC"/>
</dbReference>
<evidence type="ECO:0000256" key="6">
    <source>
        <dbReference type="ARBA" id="ARBA00023303"/>
    </source>
</evidence>
<accession>A0A3D9UIN8</accession>
<comment type="catalytic activity">
    <reaction evidence="8">
        <text>fluoride(in) = fluoride(out)</text>
        <dbReference type="Rhea" id="RHEA:76159"/>
        <dbReference type="ChEBI" id="CHEBI:17051"/>
    </reaction>
    <physiologicalReaction direction="left-to-right" evidence="8">
        <dbReference type="Rhea" id="RHEA:76160"/>
    </physiologicalReaction>
</comment>
<comment type="function">
    <text evidence="9 10">Fluoride-specific ion channel. Important for reducing fluoride concentration in the cell, thus reducing its toxicity.</text>
</comment>
<keyword evidence="10" id="KW-0915">Sodium</keyword>
<keyword evidence="4 10" id="KW-1133">Transmembrane helix</keyword>
<keyword evidence="10" id="KW-0813">Transport</keyword>
<name>A0A3D9UIN8_9MICO</name>
<dbReference type="GO" id="GO:0005886">
    <property type="term" value="C:plasma membrane"/>
    <property type="evidence" value="ECO:0007669"/>
    <property type="project" value="UniProtKB-SubCell"/>
</dbReference>
<dbReference type="AlphaFoldDB" id="A0A3D9UIN8"/>
<dbReference type="HAMAP" id="MF_00454">
    <property type="entry name" value="FluC"/>
    <property type="match status" value="1"/>
</dbReference>
<protein>
    <recommendedName>
        <fullName evidence="10">Fluoride-specific ion channel FluC</fullName>
    </recommendedName>
</protein>
<evidence type="ECO:0000256" key="7">
    <source>
        <dbReference type="ARBA" id="ARBA00035120"/>
    </source>
</evidence>
<gene>
    <name evidence="10" type="primary">fluC</name>
    <name evidence="10" type="synonym">crcB</name>
    <name evidence="11" type="ORF">DFJ65_0236</name>
</gene>
<keyword evidence="5 10" id="KW-0472">Membrane</keyword>
<evidence type="ECO:0000256" key="4">
    <source>
        <dbReference type="ARBA" id="ARBA00022989"/>
    </source>
</evidence>
<evidence type="ECO:0000313" key="12">
    <source>
        <dbReference type="Proteomes" id="UP000256253"/>
    </source>
</evidence>
<feature type="binding site" evidence="10">
    <location>
        <position position="76"/>
    </location>
    <ligand>
        <name>Na(+)</name>
        <dbReference type="ChEBI" id="CHEBI:29101"/>
        <note>structural</note>
    </ligand>
</feature>
<organism evidence="11 12">
    <name type="scientific">Calidifontibacter indicus</name>
    <dbReference type="NCBI Taxonomy" id="419650"/>
    <lineage>
        <taxon>Bacteria</taxon>
        <taxon>Bacillati</taxon>
        <taxon>Actinomycetota</taxon>
        <taxon>Actinomycetes</taxon>
        <taxon>Micrococcales</taxon>
        <taxon>Dermacoccaceae</taxon>
        <taxon>Calidifontibacter</taxon>
    </lineage>
</organism>
<feature type="transmembrane region" description="Helical" evidence="10">
    <location>
        <begin position="96"/>
        <end position="119"/>
    </location>
</feature>
<feature type="binding site" evidence="10">
    <location>
        <position position="79"/>
    </location>
    <ligand>
        <name>Na(+)</name>
        <dbReference type="ChEBI" id="CHEBI:29101"/>
        <note>structural</note>
    </ligand>
</feature>
<evidence type="ECO:0000256" key="9">
    <source>
        <dbReference type="ARBA" id="ARBA00049940"/>
    </source>
</evidence>
<feature type="transmembrane region" description="Helical" evidence="10">
    <location>
        <begin position="66"/>
        <end position="84"/>
    </location>
</feature>
<evidence type="ECO:0000256" key="5">
    <source>
        <dbReference type="ARBA" id="ARBA00023136"/>
    </source>
</evidence>
<keyword evidence="3 10" id="KW-0812">Transmembrane</keyword>
<keyword evidence="10" id="KW-0406">Ion transport</keyword>
<proteinExistence type="inferred from homology"/>
<sequence length="124" mass="13230">MLLGLVFVGGVCGTWVRAELSNRFPVAADAWPWTTFWINVSGAFVLGVLLGLLARLGDDSGWRRRVRLGLGTGVLGGYTTYSTFAVEVVERQRDSLLLLSTGYALASLVCGVLAAAIGLRVTAR</sequence>
<reference evidence="11 12" key="1">
    <citation type="submission" date="2018-08" db="EMBL/GenBank/DDBJ databases">
        <title>Sequencing the genomes of 1000 actinobacteria strains.</title>
        <authorList>
            <person name="Klenk H.-P."/>
        </authorList>
    </citation>
    <scope>NUCLEOTIDE SEQUENCE [LARGE SCALE GENOMIC DNA]</scope>
    <source>
        <strain evidence="11 12">DSM 22967</strain>
    </source>
</reference>
<keyword evidence="10" id="KW-0479">Metal-binding</keyword>
<feature type="transmembrane region" description="Helical" evidence="10">
    <location>
        <begin position="34"/>
        <end position="54"/>
    </location>
</feature>
<keyword evidence="6 10" id="KW-0407">Ion channel</keyword>
<dbReference type="Pfam" id="PF02537">
    <property type="entry name" value="CRCB"/>
    <property type="match status" value="1"/>
</dbReference>
<dbReference type="GO" id="GO:0046872">
    <property type="term" value="F:metal ion binding"/>
    <property type="evidence" value="ECO:0007669"/>
    <property type="project" value="UniProtKB-KW"/>
</dbReference>
<dbReference type="GO" id="GO:0062054">
    <property type="term" value="F:fluoride channel activity"/>
    <property type="evidence" value="ECO:0007669"/>
    <property type="project" value="UniProtKB-UniRule"/>
</dbReference>
<evidence type="ECO:0000256" key="3">
    <source>
        <dbReference type="ARBA" id="ARBA00022692"/>
    </source>
</evidence>
<evidence type="ECO:0000256" key="8">
    <source>
        <dbReference type="ARBA" id="ARBA00035585"/>
    </source>
</evidence>
<dbReference type="Proteomes" id="UP000256253">
    <property type="component" value="Unassembled WGS sequence"/>
</dbReference>
<evidence type="ECO:0000256" key="1">
    <source>
        <dbReference type="ARBA" id="ARBA00004651"/>
    </source>
</evidence>
<comment type="similarity">
    <text evidence="7 10">Belongs to the fluoride channel Fluc/FEX (TC 1.A.43) family.</text>
</comment>
<evidence type="ECO:0000313" key="11">
    <source>
        <dbReference type="EMBL" id="REF29302.1"/>
    </source>
</evidence>
<keyword evidence="12" id="KW-1185">Reference proteome</keyword>
<comment type="activity regulation">
    <text evidence="10">Na(+) is not transported, but it plays an essential structural role and its presence is essential for fluoride channel function.</text>
</comment>
<dbReference type="PANTHER" id="PTHR28259:SF1">
    <property type="entry name" value="FLUORIDE EXPORT PROTEIN 1-RELATED"/>
    <property type="match status" value="1"/>
</dbReference>
<evidence type="ECO:0000256" key="2">
    <source>
        <dbReference type="ARBA" id="ARBA00022475"/>
    </source>
</evidence>
<dbReference type="EMBL" id="QTUA01000001">
    <property type="protein sequence ID" value="REF29302.1"/>
    <property type="molecule type" value="Genomic_DNA"/>
</dbReference>
<comment type="subcellular location">
    <subcellularLocation>
        <location evidence="1 10">Cell membrane</location>
        <topology evidence="1 10">Multi-pass membrane protein</topology>
    </subcellularLocation>
</comment>
<keyword evidence="2 10" id="KW-1003">Cell membrane</keyword>
<evidence type="ECO:0000256" key="10">
    <source>
        <dbReference type="HAMAP-Rule" id="MF_00454"/>
    </source>
</evidence>
<dbReference type="GO" id="GO:0140114">
    <property type="term" value="P:cellular detoxification of fluoride"/>
    <property type="evidence" value="ECO:0007669"/>
    <property type="project" value="UniProtKB-UniRule"/>
</dbReference>